<gene>
    <name evidence="1" type="ORF">AWC19_17745</name>
</gene>
<dbReference type="AlphaFoldDB" id="A0A1X1Z6R5"/>
<name>A0A1X1Z6R5_9MYCO</name>
<sequence length="152" mass="15886">MIPWVRIGYGVVLLAVPDPVLHLVSGQVATVRGRAVTRFLGLRLLAQGAVTAVAPDAATLAVSAETDLVHAATMLAWAAVDRRSRRLTLFSGALAALFGAADVVQARRAPSEPPRAAGTGDLLPTLVRLRHRAATHIVRHTLPGGVRAGGRT</sequence>
<keyword evidence="2" id="KW-1185">Reference proteome</keyword>
<organism evidence="1 2">
    <name type="scientific">Mycobacterium palustre</name>
    <dbReference type="NCBI Taxonomy" id="153971"/>
    <lineage>
        <taxon>Bacteria</taxon>
        <taxon>Bacillati</taxon>
        <taxon>Actinomycetota</taxon>
        <taxon>Actinomycetes</taxon>
        <taxon>Mycobacteriales</taxon>
        <taxon>Mycobacteriaceae</taxon>
        <taxon>Mycobacterium</taxon>
        <taxon>Mycobacterium simiae complex</taxon>
    </lineage>
</organism>
<dbReference type="Proteomes" id="UP000193529">
    <property type="component" value="Unassembled WGS sequence"/>
</dbReference>
<proteinExistence type="predicted"/>
<accession>A0A1X1Z6R5</accession>
<protein>
    <submittedName>
        <fullName evidence="1">Uncharacterized protein</fullName>
    </submittedName>
</protein>
<dbReference type="EMBL" id="LQPJ01000135">
    <property type="protein sequence ID" value="ORW18995.1"/>
    <property type="molecule type" value="Genomic_DNA"/>
</dbReference>
<comment type="caution">
    <text evidence="1">The sequence shown here is derived from an EMBL/GenBank/DDBJ whole genome shotgun (WGS) entry which is preliminary data.</text>
</comment>
<evidence type="ECO:0000313" key="2">
    <source>
        <dbReference type="Proteomes" id="UP000193529"/>
    </source>
</evidence>
<evidence type="ECO:0000313" key="1">
    <source>
        <dbReference type="EMBL" id="ORW18995.1"/>
    </source>
</evidence>
<reference evidence="1 2" key="1">
    <citation type="submission" date="2016-01" db="EMBL/GenBank/DDBJ databases">
        <title>The new phylogeny of the genus Mycobacterium.</title>
        <authorList>
            <person name="Tarcisio F."/>
            <person name="Conor M."/>
            <person name="Antonella G."/>
            <person name="Elisabetta G."/>
            <person name="Giulia F.S."/>
            <person name="Sara T."/>
            <person name="Anna F."/>
            <person name="Clotilde B."/>
            <person name="Roberto B."/>
            <person name="Veronica D.S."/>
            <person name="Fabio R."/>
            <person name="Monica P."/>
            <person name="Olivier J."/>
            <person name="Enrico T."/>
            <person name="Nicola S."/>
        </authorList>
    </citation>
    <scope>NUCLEOTIDE SEQUENCE [LARGE SCALE GENOMIC DNA]</scope>
    <source>
        <strain evidence="1 2">DSM 44572</strain>
    </source>
</reference>
<dbReference type="STRING" id="153971.AWC19_17745"/>